<evidence type="ECO:0000256" key="1">
    <source>
        <dbReference type="ARBA" id="ARBA00000439"/>
    </source>
</evidence>
<dbReference type="CDD" id="cd02856">
    <property type="entry name" value="E_set_GDE_Isoamylase_N"/>
    <property type="match status" value="1"/>
</dbReference>
<proteinExistence type="inferred from homology"/>
<evidence type="ECO:0000256" key="12">
    <source>
        <dbReference type="ARBA" id="ARBA00031501"/>
    </source>
</evidence>
<sequence length="1414" mass="151119">MTDRIVTAGRPEPLGVRADDRGVNVAVYAARAARVLLCLFDEAGAVELERIALPARTGDVFHGHVSAVAPGARYGFRVEGEWRPEAGDRYNPAKLVLDPQATRIDRSFALHPAMFDVPPGTPFGTEPDRTDSAPFMPKAIVVEPGFFAAAPPPPRPHDRGRTVLYELHVRGFTALNPAIPEAIRGTYAGLAHPASIAHLKRLGINAVELMPSSAAIDERHLPPLGLRNHWGYNPVLYAAPEPRLAPGGFPEIRAAVEALQAAGISVILDVVYNHTGEGDRLGATVSMRGFDNAAYYRLVPGDLSHFVDDTGCGNTLPLDRPHVLRVVLDAMRLWAVQTGIDGFRFDLGVTLARRDDGFDPAAPFLAAIAQDPILKDRVLVTEPWDPGPGGYHLGAFPAGWGEWNDRYRDSVRRFWRGDGGMIGEIVTRFAGSADVFAPRRRLVSDSINFVTAHDGFTLADLVAYAGKHNEANGEFNRDGTDANYSWNNGVEGPTDDPAVLARRAAEARALMATLLFSRGTPMLSLGDELGRTQAGNNNAYAQDNPISYIDWEHADEGMIEFAASLVAARKAHAALRAERPLTGAPATGAALPDVQWLRADGAPLGAEDWNNADIRTLIAALYEPARESEADSRVVVVLHAGGYDLDVTLPTPRAGSRWRIEIDSHDLSRAGPVAARTLAVSGRSAILVVEEPITKRAGATDAEVLDRLATAAGLAPDWWDVDGNNHRVGDDSKRALLKAMRLPAGSTGEARDSLFRLMSERALAPLPLATVARTGAATTLRLGPDTGAAGRPIDLVIEHEGRGTETIRIEADAVRTAWTALPDGRSVRLREIDLPPQPPGRHVVRLADRADASGQLIVAPGACYLPPALADSGRRFGLAAHLYSVPRVGDQGIGDFTTLGALGRFAADAGAAVLGLNPLHALFEHDRRRTSPYHPCDRRFLEPIYIDVTALPAVLLSEQARAALAAEAGRLAALSATPHVDYVGAWDAKRRVLDAAFQAFEARRASDAADPALAAFEAFIARGGRALRRFTTFQAIAEARGTSEWWTWPADLVHPEQSGVEFFARAHPGRVRFFSFLQWVADLQLGEAAATVREAGLSIGFYRDLAVGTAPDGAEAWSESDVLMSGVSVGAPPDPFAADGQIWNLPPPDPIAWAREGYAGFANLVAANMRHAGALRIDHVLGLRRLFLVPEGAGAGEGTYVAFPFQDLIGVLSLESTRAGCLVVGEDLGTVPEGTGEALMAADILSYRVLWFERDGETFRPPSAYPPRAATCVSTHDLPTLAGWWIGADIDERHRLTILGDAEAVAARTERHAAKEHLLAALTAAGVLGAPPSLEAPLDPASAGAIHAFLAETPSMLALVQADDLTGETEALNLPGTTTERSNWSRKLRVPVSALGDAPASGAILAAMAARAAR</sequence>
<dbReference type="NCBIfam" id="TIGR00217">
    <property type="entry name" value="malQ"/>
    <property type="match status" value="1"/>
</dbReference>
<dbReference type="GO" id="GO:0005980">
    <property type="term" value="P:glycogen catabolic process"/>
    <property type="evidence" value="ECO:0007669"/>
    <property type="project" value="InterPro"/>
</dbReference>
<dbReference type="InterPro" id="IPR017853">
    <property type="entry name" value="GH"/>
</dbReference>
<dbReference type="GO" id="GO:0004134">
    <property type="term" value="F:4-alpha-glucanotransferase activity"/>
    <property type="evidence" value="ECO:0007669"/>
    <property type="project" value="UniProtKB-EC"/>
</dbReference>
<accession>A0A6A7XZL8</accession>
<name>A0A6A7XZL8_9HYPH</name>
<comment type="caution">
    <text evidence="15">The sequence shown here is derived from an EMBL/GenBank/DDBJ whole genome shotgun (WGS) entry which is preliminary data.</text>
</comment>
<dbReference type="InterPro" id="IPR003385">
    <property type="entry name" value="Glyco_hydro_77"/>
</dbReference>
<reference evidence="15 16" key="1">
    <citation type="submission" date="2019-09" db="EMBL/GenBank/DDBJ databases">
        <title>Segnochrobactrum spirostomi gen. nov., sp. nov., isolated from the ciliate Spirostomum cf. yagiui and description of a novel family, Segnochrobactraceae fam. nov. within the order Rhizobiales of the class Alphaproteobacteria.</title>
        <authorList>
            <person name="Akter S."/>
            <person name="Shazib S.U.A."/>
            <person name="Shin M.K."/>
        </authorList>
    </citation>
    <scope>NUCLEOTIDE SEQUENCE [LARGE SCALE GENOMIC DNA]</scope>
    <source>
        <strain evidence="15 16">Sp-1</strain>
    </source>
</reference>
<dbReference type="Gene3D" id="2.60.40.1180">
    <property type="entry name" value="Golgi alpha-mannosidase II"/>
    <property type="match status" value="1"/>
</dbReference>
<comment type="similarity">
    <text evidence="3">Belongs to the glycosyl hydrolase 13 family.</text>
</comment>
<dbReference type="Pfam" id="PF02922">
    <property type="entry name" value="CBM_48"/>
    <property type="match status" value="1"/>
</dbReference>
<evidence type="ECO:0000256" key="3">
    <source>
        <dbReference type="ARBA" id="ARBA00008061"/>
    </source>
</evidence>
<dbReference type="RefSeq" id="WP_153478823.1">
    <property type="nucleotide sequence ID" value="NZ_VWNA01000001.1"/>
</dbReference>
<dbReference type="NCBIfam" id="TIGR02100">
    <property type="entry name" value="glgX_debranch"/>
    <property type="match status" value="1"/>
</dbReference>
<dbReference type="EC" id="2.4.1.25" evidence="4 13"/>
<keyword evidence="6 13" id="KW-0328">Glycosyltransferase</keyword>
<keyword evidence="10" id="KW-0326">Glycosidase</keyword>
<keyword evidence="9 13" id="KW-0119">Carbohydrate metabolism</keyword>
<dbReference type="Proteomes" id="UP000332515">
    <property type="component" value="Unassembled WGS sequence"/>
</dbReference>
<evidence type="ECO:0000256" key="2">
    <source>
        <dbReference type="ARBA" id="ARBA00005684"/>
    </source>
</evidence>
<evidence type="ECO:0000259" key="14">
    <source>
        <dbReference type="SMART" id="SM00642"/>
    </source>
</evidence>
<protein>
    <recommendedName>
        <fullName evidence="5 13">4-alpha-glucanotransferase</fullName>
        <ecNumber evidence="4 13">2.4.1.25</ecNumber>
    </recommendedName>
    <alternativeName>
        <fullName evidence="11 13">Amylomaltase</fullName>
    </alternativeName>
    <alternativeName>
        <fullName evidence="12 13">Disproportionating enzyme</fullName>
    </alternativeName>
</protein>
<keyword evidence="8" id="KW-0378">Hydrolase</keyword>
<dbReference type="InterPro" id="IPR011837">
    <property type="entry name" value="Glycogen_debranch_GlgX"/>
</dbReference>
<keyword evidence="16" id="KW-1185">Reference proteome</keyword>
<dbReference type="EMBL" id="VWNA01000001">
    <property type="protein sequence ID" value="MQT11766.1"/>
    <property type="molecule type" value="Genomic_DNA"/>
</dbReference>
<evidence type="ECO:0000256" key="5">
    <source>
        <dbReference type="ARBA" id="ARBA00020295"/>
    </source>
</evidence>
<feature type="domain" description="Glycosyl hydrolase family 13 catalytic" evidence="14">
    <location>
        <begin position="166"/>
        <end position="569"/>
    </location>
</feature>
<evidence type="ECO:0000256" key="13">
    <source>
        <dbReference type="RuleBase" id="RU361207"/>
    </source>
</evidence>
<dbReference type="InterPro" id="IPR044505">
    <property type="entry name" value="GlgX_Isoamylase_N_E_set"/>
</dbReference>
<evidence type="ECO:0000256" key="9">
    <source>
        <dbReference type="ARBA" id="ARBA00023277"/>
    </source>
</evidence>
<dbReference type="SMART" id="SM00642">
    <property type="entry name" value="Aamy"/>
    <property type="match status" value="1"/>
</dbReference>
<dbReference type="Pfam" id="PF02446">
    <property type="entry name" value="Glyco_hydro_77"/>
    <property type="match status" value="1"/>
</dbReference>
<evidence type="ECO:0000256" key="8">
    <source>
        <dbReference type="ARBA" id="ARBA00022801"/>
    </source>
</evidence>
<dbReference type="Gene3D" id="3.20.20.80">
    <property type="entry name" value="Glycosidases"/>
    <property type="match status" value="2"/>
</dbReference>
<evidence type="ECO:0000256" key="4">
    <source>
        <dbReference type="ARBA" id="ARBA00012560"/>
    </source>
</evidence>
<keyword evidence="7 13" id="KW-0808">Transferase</keyword>
<dbReference type="InterPro" id="IPR014756">
    <property type="entry name" value="Ig_E-set"/>
</dbReference>
<evidence type="ECO:0000256" key="11">
    <source>
        <dbReference type="ARBA" id="ARBA00031423"/>
    </source>
</evidence>
<evidence type="ECO:0000313" key="16">
    <source>
        <dbReference type="Proteomes" id="UP000332515"/>
    </source>
</evidence>
<dbReference type="Gene3D" id="2.60.40.10">
    <property type="entry name" value="Immunoglobulins"/>
    <property type="match status" value="1"/>
</dbReference>
<dbReference type="SUPFAM" id="SSF81296">
    <property type="entry name" value="E set domains"/>
    <property type="match status" value="1"/>
</dbReference>
<comment type="similarity">
    <text evidence="2 13">Belongs to the disproportionating enzyme family.</text>
</comment>
<evidence type="ECO:0000256" key="7">
    <source>
        <dbReference type="ARBA" id="ARBA00022679"/>
    </source>
</evidence>
<gene>
    <name evidence="15" type="primary">glgX</name>
    <name evidence="15" type="ORF">F0357_03570</name>
</gene>
<dbReference type="InterPro" id="IPR006047">
    <property type="entry name" value="GH13_cat_dom"/>
</dbReference>
<organism evidence="15 16">
    <name type="scientific">Segnochrobactrum spirostomi</name>
    <dbReference type="NCBI Taxonomy" id="2608987"/>
    <lineage>
        <taxon>Bacteria</taxon>
        <taxon>Pseudomonadati</taxon>
        <taxon>Pseudomonadota</taxon>
        <taxon>Alphaproteobacteria</taxon>
        <taxon>Hyphomicrobiales</taxon>
        <taxon>Segnochrobactraceae</taxon>
        <taxon>Segnochrobactrum</taxon>
    </lineage>
</organism>
<comment type="catalytic activity">
    <reaction evidence="1 13">
        <text>Transfers a segment of a (1-&gt;4)-alpha-D-glucan to a new position in an acceptor, which may be glucose or a (1-&gt;4)-alpha-D-glucan.</text>
        <dbReference type="EC" id="2.4.1.25"/>
    </reaction>
</comment>
<evidence type="ECO:0000256" key="10">
    <source>
        <dbReference type="ARBA" id="ARBA00023295"/>
    </source>
</evidence>
<dbReference type="InterPro" id="IPR013780">
    <property type="entry name" value="Glyco_hydro_b"/>
</dbReference>
<evidence type="ECO:0000313" key="15">
    <source>
        <dbReference type="EMBL" id="MQT11766.1"/>
    </source>
</evidence>
<dbReference type="SUPFAM" id="SSF51011">
    <property type="entry name" value="Glycosyl hydrolase domain"/>
    <property type="match status" value="1"/>
</dbReference>
<dbReference type="InterPro" id="IPR004193">
    <property type="entry name" value="Glyco_hydro_13_N"/>
</dbReference>
<dbReference type="GO" id="GO:0004135">
    <property type="term" value="F:amylo-alpha-1,6-glucosidase activity"/>
    <property type="evidence" value="ECO:0007669"/>
    <property type="project" value="InterPro"/>
</dbReference>
<dbReference type="CDD" id="cd11326">
    <property type="entry name" value="AmyAc_Glg_debranch"/>
    <property type="match status" value="1"/>
</dbReference>
<dbReference type="InterPro" id="IPR013783">
    <property type="entry name" value="Ig-like_fold"/>
</dbReference>
<dbReference type="PANTHER" id="PTHR43002">
    <property type="entry name" value="GLYCOGEN DEBRANCHING ENZYME"/>
    <property type="match status" value="1"/>
</dbReference>
<dbReference type="SUPFAM" id="SSF51445">
    <property type="entry name" value="(Trans)glycosidases"/>
    <property type="match status" value="2"/>
</dbReference>
<evidence type="ECO:0000256" key="6">
    <source>
        <dbReference type="ARBA" id="ARBA00022676"/>
    </source>
</evidence>